<evidence type="ECO:0000256" key="6">
    <source>
        <dbReference type="ARBA" id="ARBA00022679"/>
    </source>
</evidence>
<dbReference type="Gene3D" id="3.30.565.10">
    <property type="entry name" value="Histidine kinase-like ATPase, C-terminal domain"/>
    <property type="match status" value="1"/>
</dbReference>
<dbReference type="FunFam" id="1.10.287.130:FF:000003">
    <property type="entry name" value="Histidine kinase"/>
    <property type="match status" value="1"/>
</dbReference>
<dbReference type="GO" id="GO:0005524">
    <property type="term" value="F:ATP binding"/>
    <property type="evidence" value="ECO:0007669"/>
    <property type="project" value="UniProtKB-KW"/>
</dbReference>
<dbReference type="EMBL" id="FUWH01000003">
    <property type="protein sequence ID" value="SJZ64340.1"/>
    <property type="molecule type" value="Genomic_DNA"/>
</dbReference>
<dbReference type="EC" id="2.7.13.3" evidence="3"/>
<evidence type="ECO:0000256" key="8">
    <source>
        <dbReference type="ARBA" id="ARBA00022741"/>
    </source>
</evidence>
<keyword evidence="6" id="KW-0808">Transferase</keyword>
<dbReference type="InterPro" id="IPR011006">
    <property type="entry name" value="CheY-like_superfamily"/>
</dbReference>
<feature type="modified residue" description="4-aspartylphosphate" evidence="14">
    <location>
        <position position="614"/>
    </location>
</feature>
<keyword evidence="8" id="KW-0547">Nucleotide-binding</keyword>
<dbReference type="PROSITE" id="PS50110">
    <property type="entry name" value="RESPONSE_REGULATORY"/>
    <property type="match status" value="1"/>
</dbReference>
<dbReference type="SUPFAM" id="SSF55874">
    <property type="entry name" value="ATPase domain of HSP90 chaperone/DNA topoisomerase II/histidine kinase"/>
    <property type="match status" value="1"/>
</dbReference>
<dbReference type="InterPro" id="IPR003661">
    <property type="entry name" value="HisK_dim/P_dom"/>
</dbReference>
<evidence type="ECO:0000256" key="4">
    <source>
        <dbReference type="ARBA" id="ARBA00022475"/>
    </source>
</evidence>
<dbReference type="SMART" id="SM00388">
    <property type="entry name" value="HisKA"/>
    <property type="match status" value="1"/>
</dbReference>
<evidence type="ECO:0000256" key="10">
    <source>
        <dbReference type="ARBA" id="ARBA00022840"/>
    </source>
</evidence>
<keyword evidence="9 17" id="KW-0418">Kinase</keyword>
<dbReference type="Gene3D" id="3.30.450.20">
    <property type="entry name" value="PAS domain"/>
    <property type="match status" value="1"/>
</dbReference>
<gene>
    <name evidence="17" type="ORF">SAMN04488132_103299</name>
</gene>
<dbReference type="OrthoDB" id="9809670at2"/>
<dbReference type="SUPFAM" id="SSF52172">
    <property type="entry name" value="CheY-like"/>
    <property type="match status" value="1"/>
</dbReference>
<evidence type="ECO:0000256" key="2">
    <source>
        <dbReference type="ARBA" id="ARBA00004651"/>
    </source>
</evidence>
<dbReference type="Pfam" id="PF02518">
    <property type="entry name" value="HATPase_c"/>
    <property type="match status" value="1"/>
</dbReference>
<keyword evidence="7" id="KW-0812">Transmembrane</keyword>
<dbReference type="InterPro" id="IPR003594">
    <property type="entry name" value="HATPase_dom"/>
</dbReference>
<keyword evidence="4" id="KW-1003">Cell membrane</keyword>
<comment type="subcellular location">
    <subcellularLocation>
        <location evidence="2">Cell membrane</location>
        <topology evidence="2">Multi-pass membrane protein</topology>
    </subcellularLocation>
</comment>
<sequence length="692" mass="77072">MERTALPINWQQEALGFLSGLYAIKWEKDISHLYTQTAALILQYAHAEKISFIWQEDSLTATVLYSSDPKLQGDYAHAHDIDTLIGADVIRKDRNTKLYPGDGHTTIWIPASADDFHSVFALQISDKLDVNDPGFDIFLDHALLGLRSVVMLIRTYYAIDELGTRFNAILETVPQAIVFADDAGKRAWVNATAASLLAIPKQNNAPHIVAAAMQNLRTSAVNKGEIMQQSLDLFSKPDQVVRGWKWIFRTPALKVLSVDSSPTVSENVKGRLWVFTDVTAEYEAQEQLRLLNIELAEKRKIAEEQSEAKSSFLANMSHEIRTPLNGIIGMTSLLTETTLSSEQRDYTETIRTSGETLLSLINDILDFSKIEANKIELESVPFSIQDVLDNCVQLLSVKVREKGLKVGYKIDDDVPALVKGDGVRLKQIMLNLLSNAVKFTEKGEIAVLIRKLNSEKDEHHLQFIVKDTGIGIPEDKLHKLFSAFSQVDSSTTRKYGGTGLGLVICQRLVELMGGNITIQSRYGDGSDFIFDIRIGAVTNSEPLQLADNTATVQEMLDMPVPATLAILVAEDNEINQKLIKRMFDKIGLVSDLVKNGREAVEAVRNKKYDIVFMDVMMPEMDGLEATEKIISGNEGKHIPVIIAMTANALPGDRERTLEAGMKDYISKPFKLDDIREKVEKWSGILGDAHSRL</sequence>
<feature type="domain" description="Response regulatory" evidence="16">
    <location>
        <begin position="565"/>
        <end position="682"/>
    </location>
</feature>
<dbReference type="InterPro" id="IPR004358">
    <property type="entry name" value="Sig_transdc_His_kin-like_C"/>
</dbReference>
<keyword evidence="10" id="KW-0067">ATP-binding</keyword>
<keyword evidence="12" id="KW-0902">Two-component regulatory system</keyword>
<dbReference type="InterPro" id="IPR036890">
    <property type="entry name" value="HATPase_C_sf"/>
</dbReference>
<dbReference type="SMART" id="SM00387">
    <property type="entry name" value="HATPase_c"/>
    <property type="match status" value="1"/>
</dbReference>
<evidence type="ECO:0000256" key="1">
    <source>
        <dbReference type="ARBA" id="ARBA00000085"/>
    </source>
</evidence>
<evidence type="ECO:0000256" key="14">
    <source>
        <dbReference type="PROSITE-ProRule" id="PRU00169"/>
    </source>
</evidence>
<keyword evidence="13" id="KW-0472">Membrane</keyword>
<dbReference type="Gene3D" id="3.40.50.2300">
    <property type="match status" value="1"/>
</dbReference>
<dbReference type="Pfam" id="PF00512">
    <property type="entry name" value="HisKA"/>
    <property type="match status" value="1"/>
</dbReference>
<dbReference type="GO" id="GO:0005886">
    <property type="term" value="C:plasma membrane"/>
    <property type="evidence" value="ECO:0007669"/>
    <property type="project" value="UniProtKB-SubCell"/>
</dbReference>
<evidence type="ECO:0000259" key="16">
    <source>
        <dbReference type="PROSITE" id="PS50110"/>
    </source>
</evidence>
<dbReference type="InterPro" id="IPR001789">
    <property type="entry name" value="Sig_transdc_resp-reg_receiver"/>
</dbReference>
<evidence type="ECO:0000256" key="12">
    <source>
        <dbReference type="ARBA" id="ARBA00023012"/>
    </source>
</evidence>
<dbReference type="STRING" id="413434.SAMN04488132_103299"/>
<feature type="domain" description="Histidine kinase" evidence="15">
    <location>
        <begin position="315"/>
        <end position="536"/>
    </location>
</feature>
<dbReference type="PROSITE" id="PS50109">
    <property type="entry name" value="HIS_KIN"/>
    <property type="match status" value="1"/>
</dbReference>
<keyword evidence="18" id="KW-1185">Reference proteome</keyword>
<evidence type="ECO:0000256" key="11">
    <source>
        <dbReference type="ARBA" id="ARBA00022989"/>
    </source>
</evidence>
<evidence type="ECO:0000256" key="9">
    <source>
        <dbReference type="ARBA" id="ARBA00022777"/>
    </source>
</evidence>
<dbReference type="SMART" id="SM00448">
    <property type="entry name" value="REC"/>
    <property type="match status" value="1"/>
</dbReference>
<evidence type="ECO:0000256" key="3">
    <source>
        <dbReference type="ARBA" id="ARBA00012438"/>
    </source>
</evidence>
<comment type="catalytic activity">
    <reaction evidence="1">
        <text>ATP + protein L-histidine = ADP + protein N-phospho-L-histidine.</text>
        <dbReference type="EC" id="2.7.13.3"/>
    </reaction>
</comment>
<dbReference type="PRINTS" id="PR00344">
    <property type="entry name" value="BCTRLSENSOR"/>
</dbReference>
<evidence type="ECO:0000256" key="5">
    <source>
        <dbReference type="ARBA" id="ARBA00022553"/>
    </source>
</evidence>
<dbReference type="InterPro" id="IPR036097">
    <property type="entry name" value="HisK_dim/P_sf"/>
</dbReference>
<accession>A0A1T4MBB4</accession>
<dbReference type="FunFam" id="3.30.565.10:FF:000010">
    <property type="entry name" value="Sensor histidine kinase RcsC"/>
    <property type="match status" value="1"/>
</dbReference>
<dbReference type="Proteomes" id="UP000190888">
    <property type="component" value="Unassembled WGS sequence"/>
</dbReference>
<dbReference type="PANTHER" id="PTHR45339:SF1">
    <property type="entry name" value="HYBRID SIGNAL TRANSDUCTION HISTIDINE KINASE J"/>
    <property type="match status" value="1"/>
</dbReference>
<dbReference type="PANTHER" id="PTHR45339">
    <property type="entry name" value="HYBRID SIGNAL TRANSDUCTION HISTIDINE KINASE J"/>
    <property type="match status" value="1"/>
</dbReference>
<name>A0A1T4MBB4_9BACT</name>
<reference evidence="17 18" key="1">
    <citation type="submission" date="2017-02" db="EMBL/GenBank/DDBJ databases">
        <authorList>
            <person name="Peterson S.W."/>
        </authorList>
    </citation>
    <scope>NUCLEOTIDE SEQUENCE [LARGE SCALE GENOMIC DNA]</scope>
    <source>
        <strain evidence="17 18">DSM 22335</strain>
    </source>
</reference>
<evidence type="ECO:0000259" key="15">
    <source>
        <dbReference type="PROSITE" id="PS50109"/>
    </source>
</evidence>
<dbReference type="RefSeq" id="WP_078830779.1">
    <property type="nucleotide sequence ID" value="NZ_FUWH01000003.1"/>
</dbReference>
<dbReference type="InterPro" id="IPR005467">
    <property type="entry name" value="His_kinase_dom"/>
</dbReference>
<dbReference type="Gene3D" id="1.10.287.130">
    <property type="match status" value="1"/>
</dbReference>
<dbReference type="CDD" id="cd00082">
    <property type="entry name" value="HisKA"/>
    <property type="match status" value="1"/>
</dbReference>
<proteinExistence type="predicted"/>
<evidence type="ECO:0000256" key="13">
    <source>
        <dbReference type="ARBA" id="ARBA00023136"/>
    </source>
</evidence>
<dbReference type="GO" id="GO:0000155">
    <property type="term" value="F:phosphorelay sensor kinase activity"/>
    <property type="evidence" value="ECO:0007669"/>
    <property type="project" value="InterPro"/>
</dbReference>
<protein>
    <recommendedName>
        <fullName evidence="3">histidine kinase</fullName>
        <ecNumber evidence="3">2.7.13.3</ecNumber>
    </recommendedName>
</protein>
<evidence type="ECO:0000313" key="18">
    <source>
        <dbReference type="Proteomes" id="UP000190888"/>
    </source>
</evidence>
<dbReference type="AlphaFoldDB" id="A0A1T4MBB4"/>
<dbReference type="CDD" id="cd17546">
    <property type="entry name" value="REC_hyHK_CKI1_RcsC-like"/>
    <property type="match status" value="1"/>
</dbReference>
<dbReference type="Pfam" id="PF00072">
    <property type="entry name" value="Response_reg"/>
    <property type="match status" value="1"/>
</dbReference>
<keyword evidence="5 14" id="KW-0597">Phosphoprotein</keyword>
<evidence type="ECO:0000313" key="17">
    <source>
        <dbReference type="EMBL" id="SJZ64340.1"/>
    </source>
</evidence>
<dbReference type="CDD" id="cd16922">
    <property type="entry name" value="HATPase_EvgS-ArcB-TorS-like"/>
    <property type="match status" value="1"/>
</dbReference>
<evidence type="ECO:0000256" key="7">
    <source>
        <dbReference type="ARBA" id="ARBA00022692"/>
    </source>
</evidence>
<dbReference type="SUPFAM" id="SSF47384">
    <property type="entry name" value="Homodimeric domain of signal transducing histidine kinase"/>
    <property type="match status" value="1"/>
</dbReference>
<organism evidence="17 18">
    <name type="scientific">Sediminibacterium ginsengisoli</name>
    <dbReference type="NCBI Taxonomy" id="413434"/>
    <lineage>
        <taxon>Bacteria</taxon>
        <taxon>Pseudomonadati</taxon>
        <taxon>Bacteroidota</taxon>
        <taxon>Chitinophagia</taxon>
        <taxon>Chitinophagales</taxon>
        <taxon>Chitinophagaceae</taxon>
        <taxon>Sediminibacterium</taxon>
    </lineage>
</organism>
<keyword evidence="11" id="KW-1133">Transmembrane helix</keyword>